<feature type="domain" description="Pseudouridine synthase I TruA alpha/beta" evidence="8">
    <location>
        <begin position="143"/>
        <end position="245"/>
    </location>
</feature>
<dbReference type="Proteomes" id="UP000681131">
    <property type="component" value="Chromosome"/>
</dbReference>
<organism evidence="9 11">
    <name type="scientific">Francisella adeliensis</name>
    <dbReference type="NCBI Taxonomy" id="2007306"/>
    <lineage>
        <taxon>Bacteria</taxon>
        <taxon>Pseudomonadati</taxon>
        <taxon>Pseudomonadota</taxon>
        <taxon>Gammaproteobacteria</taxon>
        <taxon>Thiotrichales</taxon>
        <taxon>Francisellaceae</taxon>
        <taxon>Francisella</taxon>
    </lineage>
</organism>
<dbReference type="PANTHER" id="PTHR11142">
    <property type="entry name" value="PSEUDOURIDYLATE SYNTHASE"/>
    <property type="match status" value="1"/>
</dbReference>
<gene>
    <name evidence="4 10" type="primary">truA</name>
    <name evidence="9" type="ORF">CDH04_03265</name>
    <name evidence="10" type="ORF">FZC43_03265</name>
</gene>
<protein>
    <recommendedName>
        <fullName evidence="4">tRNA pseudouridine synthase A</fullName>
        <ecNumber evidence="4">5.4.99.12</ecNumber>
    </recommendedName>
    <alternativeName>
        <fullName evidence="4">tRNA pseudouridine(38-40) synthase</fullName>
    </alternativeName>
    <alternativeName>
        <fullName evidence="4">tRNA pseudouridylate synthase I</fullName>
    </alternativeName>
    <alternativeName>
        <fullName evidence="4">tRNA-uridine isomerase I</fullName>
    </alternativeName>
</protein>
<evidence type="ECO:0000259" key="8">
    <source>
        <dbReference type="Pfam" id="PF01416"/>
    </source>
</evidence>
<name>A0A2Z4XX87_9GAMM</name>
<feature type="domain" description="Pseudouridine synthase I TruA alpha/beta" evidence="8">
    <location>
        <begin position="8"/>
        <end position="103"/>
    </location>
</feature>
<evidence type="ECO:0000256" key="6">
    <source>
        <dbReference type="PIRSR" id="PIRSR001430-2"/>
    </source>
</evidence>
<dbReference type="NCBIfam" id="TIGR00071">
    <property type="entry name" value="hisT_truA"/>
    <property type="match status" value="1"/>
</dbReference>
<dbReference type="GO" id="GO:0003723">
    <property type="term" value="F:RNA binding"/>
    <property type="evidence" value="ECO:0007669"/>
    <property type="project" value="InterPro"/>
</dbReference>
<evidence type="ECO:0000256" key="4">
    <source>
        <dbReference type="HAMAP-Rule" id="MF_00171"/>
    </source>
</evidence>
<dbReference type="PANTHER" id="PTHR11142:SF0">
    <property type="entry name" value="TRNA PSEUDOURIDINE SYNTHASE-LIKE 1"/>
    <property type="match status" value="1"/>
</dbReference>
<dbReference type="CDD" id="cd02570">
    <property type="entry name" value="PseudoU_synth_EcTruA"/>
    <property type="match status" value="1"/>
</dbReference>
<feature type="binding site" evidence="4 6">
    <location>
        <position position="110"/>
    </location>
    <ligand>
        <name>substrate</name>
    </ligand>
</feature>
<dbReference type="AlphaFoldDB" id="A0A2Z4XX87"/>
<evidence type="ECO:0000256" key="5">
    <source>
        <dbReference type="PIRSR" id="PIRSR001430-1"/>
    </source>
</evidence>
<comment type="caution">
    <text evidence="4">Lacks conserved residue(s) required for the propagation of feature annotation.</text>
</comment>
<dbReference type="HAMAP" id="MF_00171">
    <property type="entry name" value="TruA"/>
    <property type="match status" value="1"/>
</dbReference>
<dbReference type="InterPro" id="IPR020097">
    <property type="entry name" value="PsdUridine_synth_TruA_a/b_dom"/>
</dbReference>
<evidence type="ECO:0000256" key="7">
    <source>
        <dbReference type="RuleBase" id="RU003792"/>
    </source>
</evidence>
<keyword evidence="2 4" id="KW-0819">tRNA processing</keyword>
<evidence type="ECO:0000256" key="2">
    <source>
        <dbReference type="ARBA" id="ARBA00022694"/>
    </source>
</evidence>
<dbReference type="InterPro" id="IPR020095">
    <property type="entry name" value="PsdUridine_synth_TruA_C"/>
</dbReference>
<dbReference type="GO" id="GO:0160147">
    <property type="term" value="F:tRNA pseudouridine(38-40) synthase activity"/>
    <property type="evidence" value="ECO:0007669"/>
    <property type="project" value="UniProtKB-EC"/>
</dbReference>
<evidence type="ECO:0000313" key="9">
    <source>
        <dbReference type="EMBL" id="AXA33491.1"/>
    </source>
</evidence>
<comment type="subunit">
    <text evidence="4">Homodimer.</text>
</comment>
<keyword evidence="12" id="KW-1185">Reference proteome</keyword>
<evidence type="ECO:0000313" key="10">
    <source>
        <dbReference type="EMBL" id="QIW11722.1"/>
    </source>
</evidence>
<comment type="similarity">
    <text evidence="1 4 7">Belongs to the tRNA pseudouridine synthase TruA family.</text>
</comment>
<dbReference type="Pfam" id="PF01416">
    <property type="entry name" value="PseudoU_synth_1"/>
    <property type="match status" value="2"/>
</dbReference>
<evidence type="ECO:0000256" key="3">
    <source>
        <dbReference type="ARBA" id="ARBA00023235"/>
    </source>
</evidence>
<comment type="catalytic activity">
    <reaction evidence="4 7">
        <text>uridine(38/39/40) in tRNA = pseudouridine(38/39/40) in tRNA</text>
        <dbReference type="Rhea" id="RHEA:22376"/>
        <dbReference type="Rhea" id="RHEA-COMP:10085"/>
        <dbReference type="Rhea" id="RHEA-COMP:10087"/>
        <dbReference type="ChEBI" id="CHEBI:65314"/>
        <dbReference type="ChEBI" id="CHEBI:65315"/>
        <dbReference type="EC" id="5.4.99.12"/>
    </reaction>
</comment>
<reference evidence="9 11" key="1">
    <citation type="submission" date="2017-06" db="EMBL/GenBank/DDBJ databases">
        <title>Complete genome of Francisella adeliensis.</title>
        <authorList>
            <person name="Vallesi A."/>
            <person name="Sjodin A."/>
        </authorList>
    </citation>
    <scope>NUCLEOTIDE SEQUENCE [LARGE SCALE GENOMIC DNA]</scope>
    <source>
        <strain evidence="9 11">FDC440</strain>
    </source>
</reference>
<dbReference type="EC" id="5.4.99.12" evidence="4"/>
<dbReference type="InterPro" id="IPR020094">
    <property type="entry name" value="TruA/RsuA/RluB/E/F_N"/>
</dbReference>
<dbReference type="InterPro" id="IPR001406">
    <property type="entry name" value="PsdUridine_synth_TruA"/>
</dbReference>
<dbReference type="GO" id="GO:0031119">
    <property type="term" value="P:tRNA pseudouridine synthesis"/>
    <property type="evidence" value="ECO:0007669"/>
    <property type="project" value="UniProtKB-UniRule"/>
</dbReference>
<dbReference type="Gene3D" id="3.30.70.580">
    <property type="entry name" value="Pseudouridine synthase I, catalytic domain, N-terminal subdomain"/>
    <property type="match status" value="1"/>
</dbReference>
<dbReference type="OrthoDB" id="9811823at2"/>
<dbReference type="EMBL" id="CP043424">
    <property type="protein sequence ID" value="QIW11722.1"/>
    <property type="molecule type" value="Genomic_DNA"/>
</dbReference>
<keyword evidence="3 4" id="KW-0413">Isomerase</keyword>
<dbReference type="PIRSF" id="PIRSF001430">
    <property type="entry name" value="tRNA_psdUrid_synth"/>
    <property type="match status" value="1"/>
</dbReference>
<dbReference type="SUPFAM" id="SSF55120">
    <property type="entry name" value="Pseudouridine synthase"/>
    <property type="match status" value="1"/>
</dbReference>
<dbReference type="KEGG" id="fad:CDH04_03265"/>
<proteinExistence type="inferred from homology"/>
<dbReference type="Proteomes" id="UP000251120">
    <property type="component" value="Chromosome"/>
</dbReference>
<dbReference type="InterPro" id="IPR020103">
    <property type="entry name" value="PsdUridine_synth_cat_dom_sf"/>
</dbReference>
<dbReference type="RefSeq" id="WP_112869664.1">
    <property type="nucleotide sequence ID" value="NZ_CP021781.1"/>
</dbReference>
<feature type="active site" description="Nucleophile" evidence="4 5">
    <location>
        <position position="52"/>
    </location>
</feature>
<accession>A0A2Z4XX87</accession>
<reference evidence="10 12" key="2">
    <citation type="submission" date="2019-08" db="EMBL/GenBank/DDBJ databases">
        <title>Complete genome sequences of Francisella adeliensis (FSC1325 and FSC1326).</title>
        <authorList>
            <person name="Ohrman C."/>
            <person name="Uneklint I."/>
            <person name="Vallesi A."/>
            <person name="Karlsson L."/>
            <person name="Sjodin A."/>
        </authorList>
    </citation>
    <scope>NUCLEOTIDE SEQUENCE [LARGE SCALE GENOMIC DNA]</scope>
    <source>
        <strain evidence="10 12">FSC1325</strain>
    </source>
</reference>
<evidence type="ECO:0000313" key="12">
    <source>
        <dbReference type="Proteomes" id="UP000681131"/>
    </source>
</evidence>
<evidence type="ECO:0000313" key="11">
    <source>
        <dbReference type="Proteomes" id="UP000251120"/>
    </source>
</evidence>
<dbReference type="EMBL" id="CP021781">
    <property type="protein sequence ID" value="AXA33491.1"/>
    <property type="molecule type" value="Genomic_DNA"/>
</dbReference>
<comment type="function">
    <text evidence="4">Formation of pseudouridine at positions 38, 39 and 40 in the anticodon stem and loop of transfer RNAs.</text>
</comment>
<dbReference type="FunFam" id="3.30.70.580:FF:000001">
    <property type="entry name" value="tRNA pseudouridine synthase A"/>
    <property type="match status" value="1"/>
</dbReference>
<evidence type="ECO:0000256" key="1">
    <source>
        <dbReference type="ARBA" id="ARBA00009375"/>
    </source>
</evidence>
<sequence>MKNYLLQVEYFGKDYCGWQRQSHSPSIQEELEKALSKVANHHVEVICAGRTDTGVHATSQVVNFLSDANRDVNAWHRGVNALLPQDIKVHILKEVSLDFHARFSALNRTYNYVLYNAPTSSPIFANHSLWERNPLDIEKMNEACKHLIGEQDFSSFRSSQCQANTPFRNIQKAEFVRYGSFIVFEVVGNAFLHHMIRNLIGSFLKVGLGLKEPSWIQQLLEYKDRTKAAETAKAHGLYFVGVEYEGNSFYKSIKGIFSVNT</sequence>
<dbReference type="Gene3D" id="3.30.70.660">
    <property type="entry name" value="Pseudouridine synthase I, catalytic domain, C-terminal subdomain"/>
    <property type="match status" value="1"/>
</dbReference>